<reference evidence="1 2" key="1">
    <citation type="journal article" date="2018" name="Biotechnol. Adv.">
        <title>Improved genomic resources and new bioinformatic workflow for the carcinogenic parasite Clonorchis sinensis: Biotechnological implications.</title>
        <authorList>
            <person name="Wang D."/>
            <person name="Korhonen P.K."/>
            <person name="Gasser R.B."/>
            <person name="Young N.D."/>
        </authorList>
    </citation>
    <scope>NUCLEOTIDE SEQUENCE [LARGE SCALE GENOMIC DNA]</scope>
    <source>
        <strain evidence="1">Cs-k2</strain>
    </source>
</reference>
<dbReference type="GO" id="GO:0006325">
    <property type="term" value="P:chromatin organization"/>
    <property type="evidence" value="ECO:0007669"/>
    <property type="project" value="UniProtKB-KW"/>
</dbReference>
<keyword evidence="1" id="KW-0378">Hydrolase</keyword>
<dbReference type="InterPro" id="IPR038765">
    <property type="entry name" value="Papain-like_cys_pep_sf"/>
</dbReference>
<dbReference type="PROSITE" id="PS52049">
    <property type="entry name" value="ULD"/>
    <property type="match status" value="1"/>
</dbReference>
<dbReference type="EMBL" id="NIRI02000042">
    <property type="protein sequence ID" value="KAG5447809.1"/>
    <property type="molecule type" value="Genomic_DNA"/>
</dbReference>
<dbReference type="Pfam" id="PF18031">
    <property type="entry name" value="UCH_C"/>
    <property type="match status" value="1"/>
</dbReference>
<dbReference type="GO" id="GO:0016579">
    <property type="term" value="P:protein deubiquitination"/>
    <property type="evidence" value="ECO:0007669"/>
    <property type="project" value="TreeGrafter"/>
</dbReference>
<reference evidence="1 2" key="2">
    <citation type="journal article" date="2021" name="Genomics">
        <title>High-quality reference genome for Clonorchis sinensis.</title>
        <authorList>
            <person name="Young N.D."/>
            <person name="Stroehlein A.J."/>
            <person name="Kinkar L."/>
            <person name="Wang T."/>
            <person name="Sohn W.M."/>
            <person name="Chang B.C.H."/>
            <person name="Kaur P."/>
            <person name="Weisz D."/>
            <person name="Dudchenko O."/>
            <person name="Aiden E.L."/>
            <person name="Korhonen P.K."/>
            <person name="Gasser R.B."/>
        </authorList>
    </citation>
    <scope>NUCLEOTIDE SEQUENCE [LARGE SCALE GENOMIC DNA]</scope>
    <source>
        <strain evidence="1">Cs-k2</strain>
    </source>
</reference>
<evidence type="ECO:0000313" key="1">
    <source>
        <dbReference type="EMBL" id="KAG5447809.1"/>
    </source>
</evidence>
<dbReference type="GO" id="GO:0005737">
    <property type="term" value="C:cytoplasm"/>
    <property type="evidence" value="ECO:0007669"/>
    <property type="project" value="TreeGrafter"/>
</dbReference>
<dbReference type="GO" id="GO:0006511">
    <property type="term" value="P:ubiquitin-dependent protein catabolic process"/>
    <property type="evidence" value="ECO:0007669"/>
    <property type="project" value="UniProtKB-UniRule"/>
</dbReference>
<dbReference type="Gene3D" id="3.40.532.10">
    <property type="entry name" value="Peptidase C12, ubiquitin carboxyl-terminal hydrolase"/>
    <property type="match status" value="2"/>
</dbReference>
<dbReference type="Gene3D" id="1.20.58.860">
    <property type="match status" value="1"/>
</dbReference>
<dbReference type="InterPro" id="IPR041507">
    <property type="entry name" value="UCH_C"/>
</dbReference>
<dbReference type="Pfam" id="PF01088">
    <property type="entry name" value="Peptidase_C12"/>
    <property type="match status" value="2"/>
</dbReference>
<accession>A0A8T1MFM9</accession>
<organism evidence="1 2">
    <name type="scientific">Clonorchis sinensis</name>
    <name type="common">Chinese liver fluke</name>
    <dbReference type="NCBI Taxonomy" id="79923"/>
    <lineage>
        <taxon>Eukaryota</taxon>
        <taxon>Metazoa</taxon>
        <taxon>Spiralia</taxon>
        <taxon>Lophotrochozoa</taxon>
        <taxon>Platyhelminthes</taxon>
        <taxon>Trematoda</taxon>
        <taxon>Digenea</taxon>
        <taxon>Opisthorchiida</taxon>
        <taxon>Opisthorchiata</taxon>
        <taxon>Opisthorchiidae</taxon>
        <taxon>Clonorchis</taxon>
    </lineage>
</organism>
<protein>
    <submittedName>
        <fullName evidence="1">Ubiquitin carboxyl-terminal hydrolase calypso</fullName>
    </submittedName>
</protein>
<gene>
    <name evidence="1" type="ORF">CSKR_106845</name>
</gene>
<name>A0A8T1MFM9_CLOSI</name>
<dbReference type="GO" id="GO:0004843">
    <property type="term" value="F:cysteine-type deubiquitinase activity"/>
    <property type="evidence" value="ECO:0007669"/>
    <property type="project" value="UniProtKB-UniRule"/>
</dbReference>
<dbReference type="GO" id="GO:0005634">
    <property type="term" value="C:nucleus"/>
    <property type="evidence" value="ECO:0007669"/>
    <property type="project" value="UniProtKB-SubCell"/>
</dbReference>
<dbReference type="InterPro" id="IPR036959">
    <property type="entry name" value="Peptidase_C12_UCH_sf"/>
</dbReference>
<comment type="caution">
    <text evidence="1">The sequence shown here is derived from an EMBL/GenBank/DDBJ whole genome shotgun (WGS) entry which is preliminary data.</text>
</comment>
<dbReference type="SUPFAM" id="SSF54001">
    <property type="entry name" value="Cysteine proteinases"/>
    <property type="match status" value="2"/>
</dbReference>
<keyword evidence="2" id="KW-1185">Reference proteome</keyword>
<dbReference type="PANTHER" id="PTHR10589">
    <property type="entry name" value="UBIQUITIN CARBOXYL-TERMINAL HYDROLASE"/>
    <property type="match status" value="1"/>
</dbReference>
<dbReference type="PANTHER" id="PTHR10589:SF28">
    <property type="entry name" value="UBIQUITIN CARBOXYL-TERMINAL HYDROLASE BAP1"/>
    <property type="match status" value="1"/>
</dbReference>
<dbReference type="OrthoDB" id="1924260at2759"/>
<evidence type="ECO:0000313" key="2">
    <source>
        <dbReference type="Proteomes" id="UP000286415"/>
    </source>
</evidence>
<dbReference type="Proteomes" id="UP000286415">
    <property type="component" value="Unassembled WGS sequence"/>
</dbReference>
<proteinExistence type="predicted"/>
<dbReference type="InterPro" id="IPR001578">
    <property type="entry name" value="Peptidase_C12_UCH"/>
</dbReference>
<sequence>MSQSEWRELESDPGLFTLLLEDFGVKGVQVEEIYELSEEIKETVYGFIFLFRWDSCKKKASRRSGRGSAGSAASFFNTTVTQSASTFGQTTNDLFRSGGNLQKESSGARVRSTSGSIGEAQFSLGLDENERIESSDIPMHQMSSTESNELFFARQTVQNSCATHALLSVLLNRPELDLGPMLNEFQRATRYLPPEAKGMAIGNMPQLAQAHNRHAAPPISLSLDSALSPPTMPEPSEAAAAAASAALASTQGTPSNSLSATDSSSSTGGRTESAQTDTFHFVCYVPFGGFLYELDGLKSDPINHGPLRDPKIPNAWTTQCVEILRQRMQEQDVRYSLMAVVPDRRLRLTKRMCKLEQNRRTIENILVEKARFEAEQQAAVCQSLTNGPLQNSPSAFVDSTTGQCTRLKCEDVASSPSYRTGAPQVISCVGDVTNNGAPESTAVSNTRDRFSPGDSSRSVQTRSSTRAASASVSRQTEQTSGEMACSDSDQPKPTANHNSVSNPPRSSTEFSRKRPSFNTILDDVEWTCDRKKSLLEPNQTHPLVTTKHSDPSADSADCSASSDHFTKLLASIVSADSPLLSTLTETVVAEAKTYDVDLKDDNGCTTKSEGIVNCETTLSREELCSSRSDDQKCSPTGFFQSHSGSVSLIKKELELEHGSLCSPGLRVSTSYPNCVTCNHTGAGNQVGFSQNHLLSDELTKPLTVDTEFWHSTTSYAPSARYQPRNGLDKLDSPEKLNDLRPRTRALTRARVNNGTNRSNNLSSNNASTTTTALLLRSQRATSDAALICKASPGLVSSPIHSPPTQLEAPDREDRTGSPVPDEQITAVTSNRARLNGTDRTCSARPASKYPTRSSTRRDTLASHNLAQFRSQLSMVNSYSSTSNNSNALTSSSTVISNCLSDTLHPDYLEGKTGSPLVHNPTVNTRSADCLGNNNSPLTIGELQVLLKKIKEHWNHCSDALMEEETKRHTYRIDDARRVHDYVPFIRAYLRALVKHDMLHTLVLQALQSANSGSPNTSALPTTGNRNSPRVPSTGFKTNSRQSEIDSRSANNCFTNCSTDRSTPNHGATPVKSVLNSVNPNRTRLRARTRLSSTTPSNSVAAQTNSVHVTRKSRTLSESSTERLQISVTDEGFLDSAVSTIEDVPTEQPLFASAPSNSPAYASSVNKTMAVSESANCQSEGDSTSELPTDSHSTASTIGVKNPSDFGEAGSVPAVSYSPVMSSTNTGASYSSCGSPPQSPQSTSSSRSTYLRPRPFTSNTQTVPEGNISRKSLRPRAHVDQNATESQSESGESDGRKSRPSGRSSFRRKIPYALVRDLDVGNGCKPAGTSSTLISSAPDRFRKRRLC</sequence>
<dbReference type="PROSITE" id="PS52048">
    <property type="entry name" value="UCH_DOMAIN"/>
    <property type="match status" value="1"/>
</dbReference>